<comment type="caution">
    <text evidence="6">The sequence shown here is derived from an EMBL/GenBank/DDBJ whole genome shotgun (WGS) entry which is preliminary data.</text>
</comment>
<organism evidence="6">
    <name type="scientific">bioreactor metagenome</name>
    <dbReference type="NCBI Taxonomy" id="1076179"/>
    <lineage>
        <taxon>unclassified sequences</taxon>
        <taxon>metagenomes</taxon>
        <taxon>ecological metagenomes</taxon>
    </lineage>
</organism>
<comment type="subcellular location">
    <subcellularLocation>
        <location evidence="1">Cell outer membrane</location>
        <topology evidence="1">Multi-pass membrane protein</topology>
    </subcellularLocation>
</comment>
<dbReference type="SUPFAM" id="SSF56935">
    <property type="entry name" value="Porins"/>
    <property type="match status" value="1"/>
</dbReference>
<name>A0A645AQU2_9ZZZZ</name>
<sequence>MQSLDIVKSLKLRMAYGFNGNVAKNALPQVIAQYSTRNVIPSETIETLKLLSFANSGLRWEQTNNFNIGLDFSLSKKLSGNIDYYIKKSKDVLANNQIDASKGGSYAIVNQASIRNSGFELNITADWITHKNFNWNTGFVFSHNKSTVINVYNSNLTSTSAASYYVNGSYANYVKGYPIGAIFNYRYAGLNSTNGNILIYDKDGVAKSNLYSTNKSDVDYVGSSIPSISIGLSNRFDIGNFYLYCMANFYGGFKVRVPVPNPSSIRPLKGATNYWKQTGDETNPDVLPNPSNLYSYTVLGYTDKYTVNGAYLTIGDITAAYSFRNSRLVKAAKINSFEIRVQASNIYTVAFNKYNYSMATSSYAKSYITPTYTVGLYINF</sequence>
<keyword evidence="3" id="KW-0812">Transmembrane</keyword>
<dbReference type="InterPro" id="IPR036942">
    <property type="entry name" value="Beta-barrel_TonB_sf"/>
</dbReference>
<dbReference type="PROSITE" id="PS52016">
    <property type="entry name" value="TONB_DEPENDENT_REC_3"/>
    <property type="match status" value="1"/>
</dbReference>
<protein>
    <recommendedName>
        <fullName evidence="7">TonB-dependent receptor-like beta-barrel domain-containing protein</fullName>
    </recommendedName>
</protein>
<evidence type="ECO:0000256" key="4">
    <source>
        <dbReference type="ARBA" id="ARBA00023136"/>
    </source>
</evidence>
<evidence type="ECO:0000256" key="1">
    <source>
        <dbReference type="ARBA" id="ARBA00004571"/>
    </source>
</evidence>
<keyword evidence="2" id="KW-0813">Transport</keyword>
<evidence type="ECO:0008006" key="7">
    <source>
        <dbReference type="Google" id="ProtNLM"/>
    </source>
</evidence>
<keyword evidence="5" id="KW-0998">Cell outer membrane</keyword>
<accession>A0A645AQU2</accession>
<gene>
    <name evidence="6" type="ORF">SDC9_102277</name>
</gene>
<keyword evidence="4" id="KW-0472">Membrane</keyword>
<dbReference type="InterPro" id="IPR039426">
    <property type="entry name" value="TonB-dep_rcpt-like"/>
</dbReference>
<dbReference type="Gene3D" id="2.40.170.20">
    <property type="entry name" value="TonB-dependent receptor, beta-barrel domain"/>
    <property type="match status" value="1"/>
</dbReference>
<evidence type="ECO:0000256" key="2">
    <source>
        <dbReference type="ARBA" id="ARBA00022448"/>
    </source>
</evidence>
<evidence type="ECO:0000313" key="6">
    <source>
        <dbReference type="EMBL" id="MPM55480.1"/>
    </source>
</evidence>
<dbReference type="EMBL" id="VSSQ01015291">
    <property type="protein sequence ID" value="MPM55480.1"/>
    <property type="molecule type" value="Genomic_DNA"/>
</dbReference>
<evidence type="ECO:0000256" key="3">
    <source>
        <dbReference type="ARBA" id="ARBA00022692"/>
    </source>
</evidence>
<dbReference type="AlphaFoldDB" id="A0A645AQU2"/>
<dbReference type="GO" id="GO:0009279">
    <property type="term" value="C:cell outer membrane"/>
    <property type="evidence" value="ECO:0007669"/>
    <property type="project" value="UniProtKB-SubCell"/>
</dbReference>
<evidence type="ECO:0000256" key="5">
    <source>
        <dbReference type="ARBA" id="ARBA00023237"/>
    </source>
</evidence>
<proteinExistence type="predicted"/>
<reference evidence="6" key="1">
    <citation type="submission" date="2019-08" db="EMBL/GenBank/DDBJ databases">
        <authorList>
            <person name="Kucharzyk K."/>
            <person name="Murdoch R.W."/>
            <person name="Higgins S."/>
            <person name="Loffler F."/>
        </authorList>
    </citation>
    <scope>NUCLEOTIDE SEQUENCE</scope>
</reference>